<keyword evidence="2" id="KW-1185">Reference proteome</keyword>
<accession>A0ABW0KWI2</accession>
<dbReference type="EMBL" id="JBHSMQ010000007">
    <property type="protein sequence ID" value="MFC5456937.1"/>
    <property type="molecule type" value="Genomic_DNA"/>
</dbReference>
<comment type="caution">
    <text evidence="1">The sequence shown here is derived from an EMBL/GenBank/DDBJ whole genome shotgun (WGS) entry which is preliminary data.</text>
</comment>
<dbReference type="PANTHER" id="PTHR46082">
    <property type="entry name" value="ATP/GTP-BINDING PROTEIN-RELATED"/>
    <property type="match status" value="1"/>
</dbReference>
<evidence type="ECO:0000313" key="2">
    <source>
        <dbReference type="Proteomes" id="UP001596052"/>
    </source>
</evidence>
<dbReference type="RefSeq" id="WP_377169700.1">
    <property type="nucleotide sequence ID" value="NZ_JBHSMQ010000007.1"/>
</dbReference>
<dbReference type="PANTHER" id="PTHR46082:SF11">
    <property type="entry name" value="AAA+ ATPASE DOMAIN-CONTAINING PROTEIN-RELATED"/>
    <property type="match status" value="1"/>
</dbReference>
<protein>
    <submittedName>
        <fullName evidence="1">Tetratricopeptide repeat protein</fullName>
    </submittedName>
</protein>
<gene>
    <name evidence="1" type="ORF">ACFQDI_18870</name>
</gene>
<dbReference type="InterPro" id="IPR053137">
    <property type="entry name" value="NLR-like"/>
</dbReference>
<evidence type="ECO:0000313" key="1">
    <source>
        <dbReference type="EMBL" id="MFC5456937.1"/>
    </source>
</evidence>
<dbReference type="Gene3D" id="1.25.40.10">
    <property type="entry name" value="Tetratricopeptide repeat domain"/>
    <property type="match status" value="1"/>
</dbReference>
<dbReference type="InterPro" id="IPR011990">
    <property type="entry name" value="TPR-like_helical_dom_sf"/>
</dbReference>
<reference evidence="2" key="1">
    <citation type="journal article" date="2019" name="Int. J. Syst. Evol. Microbiol.">
        <title>The Global Catalogue of Microorganisms (GCM) 10K type strain sequencing project: providing services to taxonomists for standard genome sequencing and annotation.</title>
        <authorList>
            <consortium name="The Broad Institute Genomics Platform"/>
            <consortium name="The Broad Institute Genome Sequencing Center for Infectious Disease"/>
            <person name="Wu L."/>
            <person name="Ma J."/>
        </authorList>
    </citation>
    <scope>NUCLEOTIDE SEQUENCE [LARGE SCALE GENOMIC DNA]</scope>
    <source>
        <strain evidence="2">CGMCC 4.1469</strain>
    </source>
</reference>
<name>A0ABW0KWI2_9BACT</name>
<organism evidence="1 2">
    <name type="scientific">Prosthecobacter fluviatilis</name>
    <dbReference type="NCBI Taxonomy" id="445931"/>
    <lineage>
        <taxon>Bacteria</taxon>
        <taxon>Pseudomonadati</taxon>
        <taxon>Verrucomicrobiota</taxon>
        <taxon>Verrucomicrobiia</taxon>
        <taxon>Verrucomicrobiales</taxon>
        <taxon>Verrucomicrobiaceae</taxon>
        <taxon>Prosthecobacter</taxon>
    </lineage>
</organism>
<dbReference type="Pfam" id="PF13424">
    <property type="entry name" value="TPR_12"/>
    <property type="match status" value="1"/>
</dbReference>
<proteinExistence type="predicted"/>
<dbReference type="SUPFAM" id="SSF48452">
    <property type="entry name" value="TPR-like"/>
    <property type="match status" value="2"/>
</dbReference>
<sequence length="337" mass="37699">MCFWKKSEAKLWLILPQAFLLVGAGAAELKGPPFQLVLSGLSGEKTPPKASAFTLGLEALEAKDYPTALTHFESAAACARLDTLPLVWLTSQFQVCQTLNLQGKQAESVDRARKIVDTCERTLGAEDPITSEALYHLAFLLKNNGRLAEAEPVYVRHLACLVEKHGPESFFAACARTRLADLLMLMGRMEEAERHHRQALAAAQAALGEVHADNCFFLTHLAYCLHVGQKKPEAAELMDKAFSIVKTSNARDLSHQVSLLRRQAEFFRDNHQLDKARMTGRLCLELLVARTEAHRSHFFYYGRVKDLYQSILVADGLKPHEIKSHLAEVENPLRDDR</sequence>
<dbReference type="Proteomes" id="UP001596052">
    <property type="component" value="Unassembled WGS sequence"/>
</dbReference>